<dbReference type="NCBIfam" id="TIGR00071">
    <property type="entry name" value="hisT_truA"/>
    <property type="match status" value="1"/>
</dbReference>
<comment type="catalytic activity">
    <reaction evidence="1">
        <text>a uridine in mRNA = a pseudouridine in mRNA</text>
        <dbReference type="Rhea" id="RHEA:56644"/>
        <dbReference type="Rhea" id="RHEA-COMP:14658"/>
        <dbReference type="Rhea" id="RHEA-COMP:14659"/>
        <dbReference type="ChEBI" id="CHEBI:65314"/>
        <dbReference type="ChEBI" id="CHEBI:65315"/>
    </reaction>
</comment>
<feature type="compositionally biased region" description="Acidic residues" evidence="14">
    <location>
        <begin position="731"/>
        <end position="741"/>
    </location>
</feature>
<feature type="region of interest" description="Disordered" evidence="14">
    <location>
        <begin position="710"/>
        <end position="741"/>
    </location>
</feature>
<dbReference type="InterPro" id="IPR020095">
    <property type="entry name" value="PsdUridine_synth_TruA_C"/>
</dbReference>
<gene>
    <name evidence="16" type="ORF">B0A55_13315</name>
</gene>
<dbReference type="EMBL" id="NAJQ01001939">
    <property type="protein sequence ID" value="TKA50815.1"/>
    <property type="molecule type" value="Genomic_DNA"/>
</dbReference>
<keyword evidence="5" id="KW-0507">mRNA processing</keyword>
<comment type="caution">
    <text evidence="16">The sequence shown here is derived from an EMBL/GenBank/DDBJ whole genome shotgun (WGS) entry which is preliminary data.</text>
</comment>
<comment type="similarity">
    <text evidence="4">Belongs to the tRNA pseudouridine synthase TruA family.</text>
</comment>
<dbReference type="GO" id="GO:1990481">
    <property type="term" value="P:mRNA pseudouridine synthesis"/>
    <property type="evidence" value="ECO:0007669"/>
    <property type="project" value="TreeGrafter"/>
</dbReference>
<feature type="region of interest" description="Disordered" evidence="14">
    <location>
        <begin position="1"/>
        <end position="113"/>
    </location>
</feature>
<evidence type="ECO:0000256" key="7">
    <source>
        <dbReference type="ARBA" id="ARBA00023235"/>
    </source>
</evidence>
<dbReference type="OrthoDB" id="10256309at2759"/>
<evidence type="ECO:0000256" key="12">
    <source>
        <dbReference type="ARBA" id="ARBA00079072"/>
    </source>
</evidence>
<feature type="domain" description="Pseudouridine synthase I TruA alpha/beta" evidence="15">
    <location>
        <begin position="520"/>
        <end position="633"/>
    </location>
</feature>
<protein>
    <recommendedName>
        <fullName evidence="11">tRNA pseudouridine synthase 1</fullName>
    </recommendedName>
    <alternativeName>
        <fullName evidence="12">tRNA pseudouridylate synthase 1</fullName>
    </alternativeName>
    <alternativeName>
        <fullName evidence="13">tRNA-uridine isomerase 1</fullName>
    </alternativeName>
</protein>
<proteinExistence type="inferred from homology"/>
<dbReference type="Pfam" id="PF01416">
    <property type="entry name" value="PseudoU_synth_1"/>
    <property type="match status" value="1"/>
</dbReference>
<dbReference type="GO" id="GO:0009982">
    <property type="term" value="F:pseudouridine synthase activity"/>
    <property type="evidence" value="ECO:0007669"/>
    <property type="project" value="InterPro"/>
</dbReference>
<feature type="compositionally biased region" description="Basic and acidic residues" evidence="14">
    <location>
        <begin position="67"/>
        <end position="105"/>
    </location>
</feature>
<keyword evidence="8" id="KW-0539">Nucleus</keyword>
<feature type="compositionally biased region" description="Basic and acidic residues" evidence="14">
    <location>
        <begin position="1"/>
        <end position="22"/>
    </location>
</feature>
<dbReference type="GO" id="GO:0031120">
    <property type="term" value="P:snRNA pseudouridine synthesis"/>
    <property type="evidence" value="ECO:0007669"/>
    <property type="project" value="UniProtKB-ARBA"/>
</dbReference>
<dbReference type="GO" id="GO:0005634">
    <property type="term" value="C:nucleus"/>
    <property type="evidence" value="ECO:0007669"/>
    <property type="project" value="UniProtKB-SubCell"/>
</dbReference>
<dbReference type="InterPro" id="IPR020103">
    <property type="entry name" value="PsdUridine_synth_cat_dom_sf"/>
</dbReference>
<evidence type="ECO:0000256" key="9">
    <source>
        <dbReference type="ARBA" id="ARBA00036943"/>
    </source>
</evidence>
<evidence type="ECO:0000256" key="2">
    <source>
        <dbReference type="ARBA" id="ARBA00001832"/>
    </source>
</evidence>
<dbReference type="STRING" id="329884.A0A4U0VQC3"/>
<name>A0A4U0VQC3_9PEZI</name>
<evidence type="ECO:0000256" key="6">
    <source>
        <dbReference type="ARBA" id="ARBA00022694"/>
    </source>
</evidence>
<evidence type="ECO:0000256" key="10">
    <source>
        <dbReference type="ARBA" id="ARBA00053072"/>
    </source>
</evidence>
<comment type="catalytic activity">
    <reaction evidence="9">
        <text>a uridine in tRNA = a pseudouridine in tRNA</text>
        <dbReference type="Rhea" id="RHEA:54572"/>
        <dbReference type="Rhea" id="RHEA-COMP:13339"/>
        <dbReference type="Rhea" id="RHEA-COMP:13934"/>
        <dbReference type="ChEBI" id="CHEBI:65314"/>
        <dbReference type="ChEBI" id="CHEBI:65315"/>
    </reaction>
</comment>
<evidence type="ECO:0000256" key="14">
    <source>
        <dbReference type="SAM" id="MobiDB-lite"/>
    </source>
</evidence>
<keyword evidence="7" id="KW-0413">Isomerase</keyword>
<evidence type="ECO:0000256" key="4">
    <source>
        <dbReference type="ARBA" id="ARBA00009375"/>
    </source>
</evidence>
<dbReference type="Gene3D" id="3.30.70.660">
    <property type="entry name" value="Pseudouridine synthase I, catalytic domain, C-terminal subdomain"/>
    <property type="match status" value="1"/>
</dbReference>
<dbReference type="SUPFAM" id="SSF55120">
    <property type="entry name" value="Pseudouridine synthase"/>
    <property type="match status" value="2"/>
</dbReference>
<dbReference type="Gene3D" id="3.30.70.580">
    <property type="entry name" value="Pseudouridine synthase I, catalytic domain, N-terminal subdomain"/>
    <property type="match status" value="1"/>
</dbReference>
<accession>A0A4U0VQC3</accession>
<dbReference type="InterPro" id="IPR001406">
    <property type="entry name" value="PsdUridine_synth_TruA"/>
</dbReference>
<dbReference type="PANTHER" id="PTHR11142">
    <property type="entry name" value="PSEUDOURIDYLATE SYNTHASE"/>
    <property type="match status" value="1"/>
</dbReference>
<feature type="compositionally biased region" description="Basic and acidic residues" evidence="14">
    <location>
        <begin position="36"/>
        <end position="55"/>
    </location>
</feature>
<evidence type="ECO:0000259" key="15">
    <source>
        <dbReference type="Pfam" id="PF01416"/>
    </source>
</evidence>
<dbReference type="InterPro" id="IPR020097">
    <property type="entry name" value="PsdUridine_synth_TruA_a/b_dom"/>
</dbReference>
<evidence type="ECO:0000256" key="11">
    <source>
        <dbReference type="ARBA" id="ARBA00073968"/>
    </source>
</evidence>
<comment type="subcellular location">
    <subcellularLocation>
        <location evidence="3">Nucleus</location>
    </subcellularLocation>
</comment>
<evidence type="ECO:0000256" key="3">
    <source>
        <dbReference type="ARBA" id="ARBA00004123"/>
    </source>
</evidence>
<evidence type="ECO:0000256" key="5">
    <source>
        <dbReference type="ARBA" id="ARBA00022664"/>
    </source>
</evidence>
<comment type="catalytic activity">
    <reaction evidence="2">
        <text>uridine in snRNA = pseudouridine in snRNA</text>
        <dbReference type="Rhea" id="RHEA:51124"/>
        <dbReference type="Rhea" id="RHEA-COMP:12891"/>
        <dbReference type="Rhea" id="RHEA-COMP:12892"/>
        <dbReference type="ChEBI" id="CHEBI:65314"/>
        <dbReference type="ChEBI" id="CHEBI:65315"/>
    </reaction>
</comment>
<feature type="region of interest" description="Disordered" evidence="14">
    <location>
        <begin position="349"/>
        <end position="479"/>
    </location>
</feature>
<dbReference type="InterPro" id="IPR020094">
    <property type="entry name" value="TruA/RsuA/RluB/E/F_N"/>
</dbReference>
<dbReference type="PANTHER" id="PTHR11142:SF4">
    <property type="entry name" value="PSEUDOURIDYLATE SYNTHASE 1 HOMOLOG"/>
    <property type="match status" value="1"/>
</dbReference>
<dbReference type="Proteomes" id="UP000309340">
    <property type="component" value="Unassembled WGS sequence"/>
</dbReference>
<dbReference type="GO" id="GO:0031119">
    <property type="term" value="P:tRNA pseudouridine synthesis"/>
    <property type="evidence" value="ECO:0007669"/>
    <property type="project" value="UniProtKB-ARBA"/>
</dbReference>
<dbReference type="GO" id="GO:0003723">
    <property type="term" value="F:RNA binding"/>
    <property type="evidence" value="ECO:0007669"/>
    <property type="project" value="InterPro"/>
</dbReference>
<feature type="compositionally biased region" description="Gly residues" evidence="14">
    <location>
        <begin position="710"/>
        <end position="719"/>
    </location>
</feature>
<evidence type="ECO:0000256" key="13">
    <source>
        <dbReference type="ARBA" id="ARBA00080858"/>
    </source>
</evidence>
<dbReference type="AlphaFoldDB" id="A0A4U0VQC3"/>
<dbReference type="FunFam" id="3.30.70.580:FF:000002">
    <property type="entry name" value="tRNA pseudouridine synthase"/>
    <property type="match status" value="1"/>
</dbReference>
<dbReference type="GO" id="GO:0006397">
    <property type="term" value="P:mRNA processing"/>
    <property type="evidence" value="ECO:0007669"/>
    <property type="project" value="UniProtKB-KW"/>
</dbReference>
<evidence type="ECO:0000256" key="8">
    <source>
        <dbReference type="ARBA" id="ARBA00023242"/>
    </source>
</evidence>
<evidence type="ECO:0000313" key="17">
    <source>
        <dbReference type="Proteomes" id="UP000309340"/>
    </source>
</evidence>
<keyword evidence="17" id="KW-1185">Reference proteome</keyword>
<dbReference type="FunFam" id="3.30.70.660:FF:000002">
    <property type="entry name" value="tRNA pseudouridine synthase"/>
    <property type="match status" value="1"/>
</dbReference>
<keyword evidence="6" id="KW-0819">tRNA processing</keyword>
<comment type="function">
    <text evidence="10">Formation of pseudouridine at positions 27 and 28 in the anticodon stem and loop of transfer RNAs; at positions 34 and 36 of intron-containing precursor tRNA(Ile) and at position 35 in the intron-containing tRNA(Tyr). Catalyzes pseudouridylation at position 44 in U2 snRNA. Also catalyzes pseudouridylation of mRNAs.</text>
</comment>
<feature type="compositionally biased region" description="Low complexity" evidence="14">
    <location>
        <begin position="357"/>
        <end position="378"/>
    </location>
</feature>
<feature type="compositionally biased region" description="Polar residues" evidence="14">
    <location>
        <begin position="407"/>
        <end position="430"/>
    </location>
</feature>
<evidence type="ECO:0000313" key="16">
    <source>
        <dbReference type="EMBL" id="TKA50815.1"/>
    </source>
</evidence>
<evidence type="ECO:0000256" key="1">
    <source>
        <dbReference type="ARBA" id="ARBA00001166"/>
    </source>
</evidence>
<reference evidence="16 17" key="1">
    <citation type="submission" date="2017-03" db="EMBL/GenBank/DDBJ databases">
        <title>Genomes of endolithic fungi from Antarctica.</title>
        <authorList>
            <person name="Coleine C."/>
            <person name="Masonjones S."/>
            <person name="Stajich J.E."/>
        </authorList>
    </citation>
    <scope>NUCLEOTIDE SEQUENCE [LARGE SCALE GENOMIC DNA]</scope>
    <source>
        <strain evidence="16 17">CCFEE 5184</strain>
    </source>
</reference>
<sequence length="741" mass="80919">MEHSAAILEDARKAIDGDKPSDPRPQQADSQAVDYESERQQNSDNRRKRKGDFPSDRQQYGSRGGGRGRDDGKRNKKGDMGRGDYFRDGPDKRQKTHESRQKHEAAGTSSTYGVAYSKEEIDAEERRPKRKVAVLIGYSGTGYKGMQITPTERTIEGDLFQAFIKAGAISKANADDPKKAGLVRCARTDKGVHAAGNMISLKLIVEDDSIVEKINAELSGQIRVWGIERTIGSFSCYQACDSRCWLAKKMEEAADEVGDRGGYEERQAEVKGFWEDVDQGDVKRVLDGIDEDIKWDVVKALQGEDEAGAKVVPVDADVEGLLRAGKSVSGGQEVGGGGDEKTEEAVTIINQPSSTNDKASTADGAAASEAAKSSTISAQNDNSASIPDAMVDSVISLPPKDAKPDNAEQTAAVTDTANNPADTESTNDSAATRPEEDAADVENTMVDSSISLPSKGAAADTASEQPATDPRPVSLSTLSPEELDRLARLRAAIKELRQAYMTAKRRYRIPAQRISRIQAALRRYVGTNNYHNFTVSKTHRDPSAKRHIKSFVVDKKPILIGEGADEEKSEWLSLKVHGQSFMMHQIRKMVGMVALLVRSGADLSTLTSSLGPDKYSIPKVPGLGLLLERPVFDSYNELQAVKHGREKLNFGKFEEAIREFKEREIYQRIFREEEERNEFGRFFNHVDNFKEPHFLYVTSKGLEACKGVGAAGGSVGGGGKKGKESQVAYESDGEGQGEEEG</sequence>
<organism evidence="16 17">
    <name type="scientific">Friedmanniomyces simplex</name>
    <dbReference type="NCBI Taxonomy" id="329884"/>
    <lineage>
        <taxon>Eukaryota</taxon>
        <taxon>Fungi</taxon>
        <taxon>Dikarya</taxon>
        <taxon>Ascomycota</taxon>
        <taxon>Pezizomycotina</taxon>
        <taxon>Dothideomycetes</taxon>
        <taxon>Dothideomycetidae</taxon>
        <taxon>Mycosphaerellales</taxon>
        <taxon>Teratosphaeriaceae</taxon>
        <taxon>Friedmanniomyces</taxon>
    </lineage>
</organism>